<dbReference type="Proteomes" id="UP000054359">
    <property type="component" value="Unassembled WGS sequence"/>
</dbReference>
<dbReference type="EMBL" id="KK113733">
    <property type="protein sequence ID" value="KFM60911.1"/>
    <property type="molecule type" value="Genomic_DNA"/>
</dbReference>
<dbReference type="Gene3D" id="1.20.1270.60">
    <property type="entry name" value="Arfaptin homology (AH) domain/BAR domain"/>
    <property type="match status" value="1"/>
</dbReference>
<sequence length="37" mass="4089">MESLAEKECSALGGLFQFIISDLKVATPFWEDLLGKT</sequence>
<dbReference type="AlphaFoldDB" id="A0A087T722"/>
<keyword evidence="2" id="KW-1185">Reference proteome</keyword>
<accession>A0A087T722</accession>
<gene>
    <name evidence="1" type="ORF">X975_16814</name>
</gene>
<reference evidence="1 2" key="1">
    <citation type="submission" date="2013-11" db="EMBL/GenBank/DDBJ databases">
        <title>Genome sequencing of Stegodyphus mimosarum.</title>
        <authorList>
            <person name="Bechsgaard J."/>
        </authorList>
    </citation>
    <scope>NUCLEOTIDE SEQUENCE [LARGE SCALE GENOMIC DNA]</scope>
</reference>
<dbReference type="InterPro" id="IPR027267">
    <property type="entry name" value="AH/BAR_dom_sf"/>
</dbReference>
<organism evidence="1 2">
    <name type="scientific">Stegodyphus mimosarum</name>
    <name type="common">African social velvet spider</name>
    <dbReference type="NCBI Taxonomy" id="407821"/>
    <lineage>
        <taxon>Eukaryota</taxon>
        <taxon>Metazoa</taxon>
        <taxon>Ecdysozoa</taxon>
        <taxon>Arthropoda</taxon>
        <taxon>Chelicerata</taxon>
        <taxon>Arachnida</taxon>
        <taxon>Araneae</taxon>
        <taxon>Araneomorphae</taxon>
        <taxon>Entelegynae</taxon>
        <taxon>Eresoidea</taxon>
        <taxon>Eresidae</taxon>
        <taxon>Stegodyphus</taxon>
    </lineage>
</organism>
<evidence type="ECO:0000313" key="2">
    <source>
        <dbReference type="Proteomes" id="UP000054359"/>
    </source>
</evidence>
<evidence type="ECO:0000313" key="1">
    <source>
        <dbReference type="EMBL" id="KFM60911.1"/>
    </source>
</evidence>
<proteinExistence type="predicted"/>
<name>A0A087T722_STEMI</name>
<dbReference type="OrthoDB" id="6417894at2759"/>
<feature type="non-terminal residue" evidence="1">
    <location>
        <position position="37"/>
    </location>
</feature>
<protein>
    <submittedName>
        <fullName evidence="1">Metastasis suppressor protein 1</fullName>
    </submittedName>
</protein>